<accession>G0TRB5</accession>
<protein>
    <submittedName>
        <fullName evidence="1">Uncharacterized protein</fullName>
    </submittedName>
</protein>
<reference evidence="1" key="1">
    <citation type="journal article" date="2012" name="Proc. Natl. Acad. Sci. U.S.A.">
        <title>Antigenic diversity is generated by distinct evolutionary mechanisms in African trypanosome species.</title>
        <authorList>
            <person name="Jackson A.P."/>
            <person name="Berry A."/>
            <person name="Aslett M."/>
            <person name="Allison H.C."/>
            <person name="Burton P."/>
            <person name="Vavrova-Anderson J."/>
            <person name="Brown R."/>
            <person name="Browne H."/>
            <person name="Corton N."/>
            <person name="Hauser H."/>
            <person name="Gamble J."/>
            <person name="Gilderthorp R."/>
            <person name="Marcello L."/>
            <person name="McQuillan J."/>
            <person name="Otto T.D."/>
            <person name="Quail M.A."/>
            <person name="Sanders M.J."/>
            <person name="van Tonder A."/>
            <person name="Ginger M.L."/>
            <person name="Field M.C."/>
            <person name="Barry J.D."/>
            <person name="Hertz-Fowler C."/>
            <person name="Berriman M."/>
        </authorList>
    </citation>
    <scope>NUCLEOTIDE SEQUENCE</scope>
    <source>
        <strain evidence="1">Y486</strain>
    </source>
</reference>
<gene>
    <name evidence="1" type="ORF">TVY486_0101270</name>
</gene>
<dbReference type="Gene3D" id="1.20.1260.80">
    <property type="match status" value="1"/>
</dbReference>
<dbReference type="VEuPathDB" id="TriTrypDB:TvY486_0101270"/>
<dbReference type="EMBL" id="HE573017">
    <property type="protein sequence ID" value="CCC46479.1"/>
    <property type="molecule type" value="Genomic_DNA"/>
</dbReference>
<name>G0TRB5_TRYVY</name>
<organism evidence="1">
    <name type="scientific">Trypanosoma vivax (strain Y486)</name>
    <dbReference type="NCBI Taxonomy" id="1055687"/>
    <lineage>
        <taxon>Eukaryota</taxon>
        <taxon>Discoba</taxon>
        <taxon>Euglenozoa</taxon>
        <taxon>Kinetoplastea</taxon>
        <taxon>Metakinetoplastina</taxon>
        <taxon>Trypanosomatida</taxon>
        <taxon>Trypanosomatidae</taxon>
        <taxon>Trypanosoma</taxon>
        <taxon>Duttonella</taxon>
    </lineage>
</organism>
<evidence type="ECO:0000313" key="1">
    <source>
        <dbReference type="EMBL" id="CCC46479.1"/>
    </source>
</evidence>
<proteinExistence type="predicted"/>
<dbReference type="AlphaFoldDB" id="G0TRB5"/>
<sequence length="312" mass="34572">MSSVVLQLTARCLFYTIVSFLAYSPMKILGNLEDIPPYSHLEYLREISFQCELSRKLNSVPYAVNEARKLTEECALDILHVTKHIEKVLNAVLKLEKKVPGRAAAAETIRQALGGVRAAMRNSSESVKKVLLCGNEARKMAIIAATPIDRPLKVIREVVECFSFPQRQKGCQTRKECMEVQLIVSECASLDTNVTNESLLEAANGYKMVLKETSLVSGGHLGRQKLLDKWEKQVSDTVSNLSVVMGAVSSARAARSEAMRASYIAQVRAKEVGVSMPIKPRSTNGIVFGRERMPLSLMLSQFLSVVLWVPED</sequence>